<sequence>MSTFSTLAGALTMGTTREFTNPRRRRVPQYKTQSRPGQEPPHPPILFDYFSAQGQGVPIHDFIVLSTNALAQDVLGAHDQVLAGLDVRVMTLRIMWQGYERLKWSRSIPVSSAISRAQLGASVAMQVWSFIEDARDICSGARPEWNLGPGSGITFDDIILLGLYNIYDDIWQVDLAVDASSP</sequence>
<reference evidence="2" key="1">
    <citation type="submission" date="2022-07" db="EMBL/GenBank/DDBJ databases">
        <title>Genome Sequence of Leucocoprinus birnbaumii.</title>
        <authorList>
            <person name="Buettner E."/>
        </authorList>
    </citation>
    <scope>NUCLEOTIDE SEQUENCE</scope>
    <source>
        <strain evidence="2">VT141</strain>
    </source>
</reference>
<dbReference type="Proteomes" id="UP001213000">
    <property type="component" value="Unassembled WGS sequence"/>
</dbReference>
<proteinExistence type="predicted"/>
<dbReference type="EMBL" id="JANIEX010000089">
    <property type="protein sequence ID" value="KAJ3573837.1"/>
    <property type="molecule type" value="Genomic_DNA"/>
</dbReference>
<protein>
    <submittedName>
        <fullName evidence="2">Uncharacterized protein</fullName>
    </submittedName>
</protein>
<evidence type="ECO:0000256" key="1">
    <source>
        <dbReference type="SAM" id="MobiDB-lite"/>
    </source>
</evidence>
<evidence type="ECO:0000313" key="3">
    <source>
        <dbReference type="Proteomes" id="UP001213000"/>
    </source>
</evidence>
<name>A0AAD5VYR7_9AGAR</name>
<feature type="region of interest" description="Disordered" evidence="1">
    <location>
        <begin position="15"/>
        <end position="42"/>
    </location>
</feature>
<evidence type="ECO:0000313" key="2">
    <source>
        <dbReference type="EMBL" id="KAJ3573837.1"/>
    </source>
</evidence>
<gene>
    <name evidence="2" type="ORF">NP233_g2173</name>
</gene>
<organism evidence="2 3">
    <name type="scientific">Leucocoprinus birnbaumii</name>
    <dbReference type="NCBI Taxonomy" id="56174"/>
    <lineage>
        <taxon>Eukaryota</taxon>
        <taxon>Fungi</taxon>
        <taxon>Dikarya</taxon>
        <taxon>Basidiomycota</taxon>
        <taxon>Agaricomycotina</taxon>
        <taxon>Agaricomycetes</taxon>
        <taxon>Agaricomycetidae</taxon>
        <taxon>Agaricales</taxon>
        <taxon>Agaricineae</taxon>
        <taxon>Agaricaceae</taxon>
        <taxon>Leucocoprinus</taxon>
    </lineage>
</organism>
<comment type="caution">
    <text evidence="2">The sequence shown here is derived from an EMBL/GenBank/DDBJ whole genome shotgun (WGS) entry which is preliminary data.</text>
</comment>
<dbReference type="AlphaFoldDB" id="A0AAD5VYR7"/>
<accession>A0AAD5VYR7</accession>
<keyword evidence="3" id="KW-1185">Reference proteome</keyword>